<organism evidence="2 3">
    <name type="scientific">Nocardia bovistercoris</name>
    <dbReference type="NCBI Taxonomy" id="2785916"/>
    <lineage>
        <taxon>Bacteria</taxon>
        <taxon>Bacillati</taxon>
        <taxon>Actinomycetota</taxon>
        <taxon>Actinomycetes</taxon>
        <taxon>Mycobacteriales</taxon>
        <taxon>Nocardiaceae</taxon>
        <taxon>Nocardia</taxon>
    </lineage>
</organism>
<evidence type="ECO:0000313" key="2">
    <source>
        <dbReference type="EMBL" id="MBH0775364.1"/>
    </source>
</evidence>
<protein>
    <recommendedName>
        <fullName evidence="4">Secreted protein</fullName>
    </recommendedName>
</protein>
<dbReference type="AlphaFoldDB" id="A0A931I5R6"/>
<gene>
    <name evidence="2" type="ORF">IT779_03570</name>
</gene>
<keyword evidence="3" id="KW-1185">Reference proteome</keyword>
<feature type="signal peptide" evidence="1">
    <location>
        <begin position="1"/>
        <end position="28"/>
    </location>
</feature>
<dbReference type="Proteomes" id="UP000655751">
    <property type="component" value="Unassembled WGS sequence"/>
</dbReference>
<evidence type="ECO:0000256" key="1">
    <source>
        <dbReference type="SAM" id="SignalP"/>
    </source>
</evidence>
<feature type="chain" id="PRO_5036721870" description="Secreted protein" evidence="1">
    <location>
        <begin position="29"/>
        <end position="73"/>
    </location>
</feature>
<proteinExistence type="predicted"/>
<reference evidence="2" key="1">
    <citation type="submission" date="2020-11" db="EMBL/GenBank/DDBJ databases">
        <title>Nocardia NEAU-351.nov., a novel actinomycete isolated from the cow dung.</title>
        <authorList>
            <person name="Zhang X."/>
        </authorList>
    </citation>
    <scope>NUCLEOTIDE SEQUENCE</scope>
    <source>
        <strain evidence="2">NEAU-351</strain>
    </source>
</reference>
<comment type="caution">
    <text evidence="2">The sequence shown here is derived from an EMBL/GenBank/DDBJ whole genome shotgun (WGS) entry which is preliminary data.</text>
</comment>
<evidence type="ECO:0008006" key="4">
    <source>
        <dbReference type="Google" id="ProtNLM"/>
    </source>
</evidence>
<dbReference type="EMBL" id="JADMLG010000001">
    <property type="protein sequence ID" value="MBH0775364.1"/>
    <property type="molecule type" value="Genomic_DNA"/>
</dbReference>
<sequence length="73" mass="7822">MRTITVSVALLVPLLFVLSAAMAQRARAAPPRADTSCIGSVCLPGEWRRSAPRQVTSGVESAPNPGRVRFTWS</sequence>
<dbReference type="RefSeq" id="WP_196147631.1">
    <property type="nucleotide sequence ID" value="NZ_JADMLG010000001.1"/>
</dbReference>
<accession>A0A931I5R6</accession>
<name>A0A931I5R6_9NOCA</name>
<keyword evidence="1" id="KW-0732">Signal</keyword>
<evidence type="ECO:0000313" key="3">
    <source>
        <dbReference type="Proteomes" id="UP000655751"/>
    </source>
</evidence>